<evidence type="ECO:0000256" key="11">
    <source>
        <dbReference type="ARBA" id="ARBA00047859"/>
    </source>
</evidence>
<sequence length="397" mass="42645">MEAIWPNTDHLVPEKVVQELAGLAEENDRNGRLSDRSIEALRECGYYGLPVPREFGGAGASLVECCAVQRRIGAADPGLSVAVNMHLFSMGFMVEHWLRHRDDSSALLETIAKEGQIVVSAFAEPGLGGSLTRSNCTARREGDNWVTNGIKVPCSLAERSDLLCLQMIDEAGGPESLLVALIPTKTDGVRVERTWNTLGMRASESDTIRLTDCPVPDDLVIHRGAPGSTADDVFAAGTGWFCVTATACYLGVAAAAVDQARAALSRARINHLDATRAELPSFQSALGEIMTALLPMDAACAGLARKLGEHEADSRSLLPAMLALKLQAATQAIRAVELTTELVGVGSYSAKGTASRLLRDVHAARYHPPTSFVTRQLLGRWALGLPWNFDLNEHPVR</sequence>
<protein>
    <recommendedName>
        <fullName evidence="10">Dibenzothiophene monooxygenase</fullName>
        <ecNumber evidence="9">1.14.14.21</ecNumber>
    </recommendedName>
</protein>
<name>A0ABT1HLJ9_STRSD</name>
<dbReference type="InterPro" id="IPR013786">
    <property type="entry name" value="AcylCoA_DH/ox_N"/>
</dbReference>
<dbReference type="Gene3D" id="2.40.110.10">
    <property type="entry name" value="Butyryl-CoA Dehydrogenase, subunit A, domain 2"/>
    <property type="match status" value="1"/>
</dbReference>
<comment type="subcellular location">
    <subcellularLocation>
        <location evidence="1">Cytoplasm</location>
    </subcellularLocation>
</comment>
<feature type="domain" description="Acyl-CoA dehydrogenase/oxidase N-terminal" evidence="15">
    <location>
        <begin position="16"/>
        <end position="88"/>
    </location>
</feature>
<accession>A0ABT1HLJ9</accession>
<keyword evidence="3" id="KW-0288">FMN</keyword>
<reference evidence="17 18" key="1">
    <citation type="submission" date="2022-06" db="EMBL/GenBank/DDBJ databases">
        <title>Genomic Encyclopedia of Archaeal and Bacterial Type Strains, Phase II (KMG-II): from individual species to whole genera.</title>
        <authorList>
            <person name="Goeker M."/>
        </authorList>
    </citation>
    <scope>NUCLEOTIDE SEQUENCE [LARGE SCALE GENOMIC DNA]</scope>
    <source>
        <strain evidence="17 18">DSM 40477</strain>
    </source>
</reference>
<evidence type="ECO:0000256" key="6">
    <source>
        <dbReference type="ARBA" id="ARBA00023033"/>
    </source>
</evidence>
<evidence type="ECO:0000313" key="17">
    <source>
        <dbReference type="EMBL" id="MCP2256379.1"/>
    </source>
</evidence>
<evidence type="ECO:0000256" key="10">
    <source>
        <dbReference type="ARBA" id="ARBA00034345"/>
    </source>
</evidence>
<dbReference type="InterPro" id="IPR036250">
    <property type="entry name" value="AcylCo_DH-like_C"/>
</dbReference>
<dbReference type="PANTHER" id="PTHR43884:SF12">
    <property type="entry name" value="ISOVALERYL-COA DEHYDROGENASE, MITOCHONDRIAL-RELATED"/>
    <property type="match status" value="1"/>
</dbReference>
<keyword evidence="18" id="KW-1185">Reference proteome</keyword>
<dbReference type="Proteomes" id="UP001205311">
    <property type="component" value="Unassembled WGS sequence"/>
</dbReference>
<dbReference type="EMBL" id="JAMTCP010000001">
    <property type="protein sequence ID" value="MCP2256379.1"/>
    <property type="molecule type" value="Genomic_DNA"/>
</dbReference>
<evidence type="ECO:0000313" key="18">
    <source>
        <dbReference type="Proteomes" id="UP001205311"/>
    </source>
</evidence>
<comment type="pathway">
    <text evidence="7">Sulfur metabolism; dibenzothiophene degradation.</text>
</comment>
<dbReference type="Pfam" id="PF02770">
    <property type="entry name" value="Acyl-CoA_dh_M"/>
    <property type="match status" value="1"/>
</dbReference>
<evidence type="ECO:0000256" key="13">
    <source>
        <dbReference type="ARBA" id="ARBA00049456"/>
    </source>
</evidence>
<dbReference type="Gene3D" id="1.10.540.10">
    <property type="entry name" value="Acyl-CoA dehydrogenase/oxidase, N-terminal domain"/>
    <property type="match status" value="1"/>
</dbReference>
<comment type="similarity">
    <text evidence="8">Belongs to the DszC flavin monooxygenase family.</text>
</comment>
<dbReference type="InterPro" id="IPR037069">
    <property type="entry name" value="AcylCoA_DH/ox_N_sf"/>
</dbReference>
<dbReference type="Gene3D" id="1.20.140.10">
    <property type="entry name" value="Butyryl-CoA Dehydrogenase, subunit A, domain 3"/>
    <property type="match status" value="1"/>
</dbReference>
<dbReference type="PANTHER" id="PTHR43884">
    <property type="entry name" value="ACYL-COA DEHYDROGENASE"/>
    <property type="match status" value="1"/>
</dbReference>
<comment type="catalytic activity">
    <reaction evidence="12">
        <text>dibenzothiophene 5-oxide + FMNH2 + O2 = dibenzothiophene 5,5-dioxide + FMN + H2O + H(+)</text>
        <dbReference type="Rhea" id="RHEA:49080"/>
        <dbReference type="ChEBI" id="CHEBI:15377"/>
        <dbReference type="ChEBI" id="CHEBI:15378"/>
        <dbReference type="ChEBI" id="CHEBI:15379"/>
        <dbReference type="ChEBI" id="CHEBI:23683"/>
        <dbReference type="ChEBI" id="CHEBI:57618"/>
        <dbReference type="ChEBI" id="CHEBI:58210"/>
        <dbReference type="ChEBI" id="CHEBI:90356"/>
    </reaction>
</comment>
<dbReference type="Pfam" id="PF02771">
    <property type="entry name" value="Acyl-CoA_dh_N"/>
    <property type="match status" value="1"/>
</dbReference>
<dbReference type="PIRSF" id="PIRSF016578">
    <property type="entry name" value="HsaA"/>
    <property type="match status" value="1"/>
</dbReference>
<dbReference type="InterPro" id="IPR013107">
    <property type="entry name" value="Acyl-CoA_DH_C"/>
</dbReference>
<keyword evidence="6" id="KW-0503">Monooxygenase</keyword>
<comment type="catalytic activity">
    <reaction evidence="11">
        <text>dibenzothiophene + FMNH2 + O2 = dibenzothiophene 5-oxide + FMN + H2O + H(+)</text>
        <dbReference type="Rhea" id="RHEA:49076"/>
        <dbReference type="ChEBI" id="CHEBI:15377"/>
        <dbReference type="ChEBI" id="CHEBI:15378"/>
        <dbReference type="ChEBI" id="CHEBI:15379"/>
        <dbReference type="ChEBI" id="CHEBI:23681"/>
        <dbReference type="ChEBI" id="CHEBI:23683"/>
        <dbReference type="ChEBI" id="CHEBI:57618"/>
        <dbReference type="ChEBI" id="CHEBI:58210"/>
    </reaction>
</comment>
<evidence type="ECO:0000256" key="8">
    <source>
        <dbReference type="ARBA" id="ARBA00034317"/>
    </source>
</evidence>
<dbReference type="RefSeq" id="WP_253667382.1">
    <property type="nucleotide sequence ID" value="NZ_JAMTCP010000001.1"/>
</dbReference>
<feature type="domain" description="Acyl-CoA oxidase/dehydrogenase middle" evidence="14">
    <location>
        <begin position="121"/>
        <end position="213"/>
    </location>
</feature>
<evidence type="ECO:0000259" key="16">
    <source>
        <dbReference type="Pfam" id="PF08028"/>
    </source>
</evidence>
<evidence type="ECO:0000256" key="1">
    <source>
        <dbReference type="ARBA" id="ARBA00004496"/>
    </source>
</evidence>
<evidence type="ECO:0000256" key="12">
    <source>
        <dbReference type="ARBA" id="ARBA00048445"/>
    </source>
</evidence>
<dbReference type="Pfam" id="PF08028">
    <property type="entry name" value="Acyl-CoA_dh_2"/>
    <property type="match status" value="1"/>
</dbReference>
<evidence type="ECO:0000256" key="9">
    <source>
        <dbReference type="ARBA" id="ARBA00034328"/>
    </source>
</evidence>
<dbReference type="InterPro" id="IPR006091">
    <property type="entry name" value="Acyl-CoA_Oxase/DH_mid-dom"/>
</dbReference>
<evidence type="ECO:0000256" key="2">
    <source>
        <dbReference type="ARBA" id="ARBA00022630"/>
    </source>
</evidence>
<dbReference type="InterPro" id="IPR046373">
    <property type="entry name" value="Acyl-CoA_Oxase/DH_mid-dom_sf"/>
</dbReference>
<dbReference type="SUPFAM" id="SSF56645">
    <property type="entry name" value="Acyl-CoA dehydrogenase NM domain-like"/>
    <property type="match status" value="1"/>
</dbReference>
<comment type="catalytic activity">
    <reaction evidence="13">
        <text>dibenzothiophene + 2 FMNH2 + 2 O2 = dibenzothiophene 5,5-dioxide + 2 FMN + 2 H2O + 2 H(+)</text>
        <dbReference type="Rhea" id="RHEA:49072"/>
        <dbReference type="ChEBI" id="CHEBI:15377"/>
        <dbReference type="ChEBI" id="CHEBI:15378"/>
        <dbReference type="ChEBI" id="CHEBI:15379"/>
        <dbReference type="ChEBI" id="CHEBI:23681"/>
        <dbReference type="ChEBI" id="CHEBI:57618"/>
        <dbReference type="ChEBI" id="CHEBI:58210"/>
        <dbReference type="ChEBI" id="CHEBI:90356"/>
        <dbReference type="EC" id="1.14.14.21"/>
    </reaction>
</comment>
<evidence type="ECO:0000256" key="3">
    <source>
        <dbReference type="ARBA" id="ARBA00022643"/>
    </source>
</evidence>
<organism evidence="17 18">
    <name type="scientific">Streptoalloteichus tenebrarius (strain ATCC 17920 / DSM 40477 / JCM 4838 / CBS 697.72 / NBRC 16177 / NCIMB 11028 / NRRL B-12390 / A12253. 1 / ISP 5477)</name>
    <name type="common">Streptomyces tenebrarius</name>
    <dbReference type="NCBI Taxonomy" id="1933"/>
    <lineage>
        <taxon>Bacteria</taxon>
        <taxon>Bacillati</taxon>
        <taxon>Actinomycetota</taxon>
        <taxon>Actinomycetes</taxon>
        <taxon>Pseudonocardiales</taxon>
        <taxon>Pseudonocardiaceae</taxon>
        <taxon>Streptoalloteichus</taxon>
    </lineage>
</organism>
<evidence type="ECO:0000256" key="7">
    <source>
        <dbReference type="ARBA" id="ARBA00034307"/>
    </source>
</evidence>
<dbReference type="EC" id="1.14.14.21" evidence="9"/>
<keyword evidence="4" id="KW-0547">Nucleotide-binding</keyword>
<gene>
    <name evidence="17" type="ORF">LX15_000062</name>
</gene>
<keyword evidence="2" id="KW-0285">Flavoprotein</keyword>
<evidence type="ECO:0000259" key="15">
    <source>
        <dbReference type="Pfam" id="PF02771"/>
    </source>
</evidence>
<evidence type="ECO:0000256" key="4">
    <source>
        <dbReference type="ARBA" id="ARBA00022741"/>
    </source>
</evidence>
<dbReference type="InterPro" id="IPR009100">
    <property type="entry name" value="AcylCoA_DH/oxidase_NM_dom_sf"/>
</dbReference>
<evidence type="ECO:0000256" key="5">
    <source>
        <dbReference type="ARBA" id="ARBA00023002"/>
    </source>
</evidence>
<keyword evidence="5" id="KW-0560">Oxidoreductase</keyword>
<dbReference type="SUPFAM" id="SSF47203">
    <property type="entry name" value="Acyl-CoA dehydrogenase C-terminal domain-like"/>
    <property type="match status" value="1"/>
</dbReference>
<evidence type="ECO:0000259" key="14">
    <source>
        <dbReference type="Pfam" id="PF02770"/>
    </source>
</evidence>
<proteinExistence type="inferred from homology"/>
<comment type="caution">
    <text evidence="17">The sequence shown here is derived from an EMBL/GenBank/DDBJ whole genome shotgun (WGS) entry which is preliminary data.</text>
</comment>
<feature type="domain" description="Acyl-CoA dehydrogenase C-terminal" evidence="16">
    <location>
        <begin position="245"/>
        <end position="368"/>
    </location>
</feature>